<proteinExistence type="predicted"/>
<comment type="caution">
    <text evidence="2">The sequence shown here is derived from an EMBL/GenBank/DDBJ whole genome shotgun (WGS) entry which is preliminary data.</text>
</comment>
<gene>
    <name evidence="2" type="ORF">CCMP2556_LOCUS38580</name>
    <name evidence="3" type="ORF">CCMP2556_LOCUS38857</name>
</gene>
<evidence type="ECO:0000313" key="4">
    <source>
        <dbReference type="Proteomes" id="UP001642484"/>
    </source>
</evidence>
<keyword evidence="1" id="KW-0732">Signal</keyword>
<feature type="chain" id="PRO_5045029436" description="Secreted protein" evidence="1">
    <location>
        <begin position="26"/>
        <end position="147"/>
    </location>
</feature>
<dbReference type="EMBL" id="CAXAMN010023585">
    <property type="protein sequence ID" value="CAK9078822.1"/>
    <property type="molecule type" value="Genomic_DNA"/>
</dbReference>
<evidence type="ECO:0000313" key="2">
    <source>
        <dbReference type="EMBL" id="CAK9078284.1"/>
    </source>
</evidence>
<sequence>MPLELRITTRLVLLLLLAFVRCVLVATEQPLSTLMQIFPYFKWLENIVGHFLPWLVTSFSMAPWGHANIKPTVVFGNCPWSYRLKKRITPAVRNRVAKSKKTVRKYLSKVGKPRVCGEPAVLRKSQVYPKGFGKAVRNFHMEWMAPW</sequence>
<evidence type="ECO:0000313" key="3">
    <source>
        <dbReference type="EMBL" id="CAK9078822.1"/>
    </source>
</evidence>
<protein>
    <recommendedName>
        <fullName evidence="5">Secreted protein</fullName>
    </recommendedName>
</protein>
<evidence type="ECO:0008006" key="5">
    <source>
        <dbReference type="Google" id="ProtNLM"/>
    </source>
</evidence>
<feature type="signal peptide" evidence="1">
    <location>
        <begin position="1"/>
        <end position="25"/>
    </location>
</feature>
<evidence type="ECO:0000256" key="1">
    <source>
        <dbReference type="SAM" id="SignalP"/>
    </source>
</evidence>
<name>A0ABP0PQW8_9DINO</name>
<dbReference type="EMBL" id="CAXAMN010023539">
    <property type="protein sequence ID" value="CAK9078284.1"/>
    <property type="molecule type" value="Genomic_DNA"/>
</dbReference>
<reference evidence="2 4" key="1">
    <citation type="submission" date="2024-02" db="EMBL/GenBank/DDBJ databases">
        <authorList>
            <person name="Chen Y."/>
            <person name="Shah S."/>
            <person name="Dougan E. K."/>
            <person name="Thang M."/>
            <person name="Chan C."/>
        </authorList>
    </citation>
    <scope>NUCLEOTIDE SEQUENCE [LARGE SCALE GENOMIC DNA]</scope>
</reference>
<accession>A0ABP0PQW8</accession>
<organism evidence="2 4">
    <name type="scientific">Durusdinium trenchii</name>
    <dbReference type="NCBI Taxonomy" id="1381693"/>
    <lineage>
        <taxon>Eukaryota</taxon>
        <taxon>Sar</taxon>
        <taxon>Alveolata</taxon>
        <taxon>Dinophyceae</taxon>
        <taxon>Suessiales</taxon>
        <taxon>Symbiodiniaceae</taxon>
        <taxon>Durusdinium</taxon>
    </lineage>
</organism>
<dbReference type="Proteomes" id="UP001642484">
    <property type="component" value="Unassembled WGS sequence"/>
</dbReference>
<keyword evidence="4" id="KW-1185">Reference proteome</keyword>